<dbReference type="EMBL" id="CP040818">
    <property type="protein sequence ID" value="QDL93150.1"/>
    <property type="molecule type" value="Genomic_DNA"/>
</dbReference>
<evidence type="ECO:0000256" key="2">
    <source>
        <dbReference type="ARBA" id="ARBA00023002"/>
    </source>
</evidence>
<dbReference type="GO" id="GO:0016491">
    <property type="term" value="F:oxidoreductase activity"/>
    <property type="evidence" value="ECO:0007669"/>
    <property type="project" value="UniProtKB-KW"/>
</dbReference>
<dbReference type="Pfam" id="PF00106">
    <property type="entry name" value="adh_short"/>
    <property type="match status" value="1"/>
</dbReference>
<dbReference type="PANTHER" id="PTHR24320:SF152">
    <property type="entry name" value="SHORT-CHAIN DEHYDROGENASE_REDUCTASE FAMILY PROTEIN"/>
    <property type="match status" value="1"/>
</dbReference>
<organism evidence="3 4">
    <name type="scientific">Paroceanicella profunda</name>
    <dbReference type="NCBI Taxonomy" id="2579971"/>
    <lineage>
        <taxon>Bacteria</taxon>
        <taxon>Pseudomonadati</taxon>
        <taxon>Pseudomonadota</taxon>
        <taxon>Alphaproteobacteria</taxon>
        <taxon>Rhodobacterales</taxon>
        <taxon>Paracoccaceae</taxon>
        <taxon>Paroceanicella</taxon>
    </lineage>
</organism>
<dbReference type="Proteomes" id="UP000305888">
    <property type="component" value="Chromosome"/>
</dbReference>
<gene>
    <name evidence="3" type="ORF">FDP22_15990</name>
</gene>
<accession>A0A5B8G0B0</accession>
<reference evidence="3 4" key="1">
    <citation type="submission" date="2019-06" db="EMBL/GenBank/DDBJ databases">
        <title>Genome sequence of Rhodobacteraceae bacterium D4M1.</title>
        <authorList>
            <person name="Cao J."/>
        </authorList>
    </citation>
    <scope>NUCLEOTIDE SEQUENCE [LARGE SCALE GENOMIC DNA]</scope>
    <source>
        <strain evidence="3 4">D4M1</strain>
    </source>
</reference>
<evidence type="ECO:0000313" key="3">
    <source>
        <dbReference type="EMBL" id="QDL93150.1"/>
    </source>
</evidence>
<keyword evidence="4" id="KW-1185">Reference proteome</keyword>
<evidence type="ECO:0000313" key="4">
    <source>
        <dbReference type="Proteomes" id="UP000305888"/>
    </source>
</evidence>
<comment type="similarity">
    <text evidence="1">Belongs to the short-chain dehydrogenases/reductases (SDR) family.</text>
</comment>
<dbReference type="InterPro" id="IPR036291">
    <property type="entry name" value="NAD(P)-bd_dom_sf"/>
</dbReference>
<keyword evidence="2" id="KW-0560">Oxidoreductase</keyword>
<dbReference type="KEGG" id="ppru:FDP22_15990"/>
<name>A0A5B8G0B0_9RHOB</name>
<dbReference type="Gene3D" id="3.40.50.720">
    <property type="entry name" value="NAD(P)-binding Rossmann-like Domain"/>
    <property type="match status" value="1"/>
</dbReference>
<protein>
    <submittedName>
        <fullName evidence="3">SDR family NAD(P)-dependent oxidoreductase</fullName>
    </submittedName>
</protein>
<dbReference type="InterPro" id="IPR002347">
    <property type="entry name" value="SDR_fam"/>
</dbReference>
<dbReference type="SUPFAM" id="SSF51735">
    <property type="entry name" value="NAD(P)-binding Rossmann-fold domains"/>
    <property type="match status" value="1"/>
</dbReference>
<dbReference type="AlphaFoldDB" id="A0A5B8G0B0"/>
<dbReference type="OrthoDB" id="9785826at2"/>
<sequence length="326" mass="35397">MSTWRVQMPTILITGGHGGIGLECVKHVAAKKYDLVLLGRNVSRMDEVAEDLRANFAVKVSPIQVDLGSLASVREAACRCLSLIESGEIAGLQAVLCNAGATFRGEPTYTEDGYELTFTTNYLGHFLLVQLLLDALDREGRIVFTASGTHDPDTADGRFIGRATKPVAEVLAKAGLDGHPPLTGGERYTTSKLCVILHCYELDRRLRAAGRGITTIAYDPGAIAETGLLRDLPGAARAMIGSRVMRWLMRRFGLTLGDLEQSGRALADLATATAYGSGCYYQWQDGALVERRSAAMSYDLELARDLWAESKRLSRLGQDEEPGMLL</sequence>
<proteinExistence type="inferred from homology"/>
<dbReference type="PANTHER" id="PTHR24320">
    <property type="entry name" value="RETINOL DEHYDROGENASE"/>
    <property type="match status" value="1"/>
</dbReference>
<evidence type="ECO:0000256" key="1">
    <source>
        <dbReference type="ARBA" id="ARBA00006484"/>
    </source>
</evidence>
<dbReference type="PRINTS" id="PR00081">
    <property type="entry name" value="GDHRDH"/>
</dbReference>